<keyword evidence="1" id="KW-0812">Transmembrane</keyword>
<evidence type="ECO:0000256" key="1">
    <source>
        <dbReference type="SAM" id="Phobius"/>
    </source>
</evidence>
<protein>
    <submittedName>
        <fullName evidence="2">Uncharacterized protein</fullName>
    </submittedName>
</protein>
<dbReference type="Proteomes" id="UP000023152">
    <property type="component" value="Unassembled WGS sequence"/>
</dbReference>
<dbReference type="AlphaFoldDB" id="X6N4I2"/>
<gene>
    <name evidence="2" type="ORF">RFI_16985</name>
</gene>
<dbReference type="EMBL" id="ASPP01012823">
    <property type="protein sequence ID" value="ETO20232.1"/>
    <property type="molecule type" value="Genomic_DNA"/>
</dbReference>
<accession>X6N4I2</accession>
<feature type="transmembrane region" description="Helical" evidence="1">
    <location>
        <begin position="159"/>
        <end position="180"/>
    </location>
</feature>
<reference evidence="2 3" key="1">
    <citation type="journal article" date="2013" name="Curr. Biol.">
        <title>The Genome of the Foraminiferan Reticulomyxa filosa.</title>
        <authorList>
            <person name="Glockner G."/>
            <person name="Hulsmann N."/>
            <person name="Schleicher M."/>
            <person name="Noegel A.A."/>
            <person name="Eichinger L."/>
            <person name="Gallinger C."/>
            <person name="Pawlowski J."/>
            <person name="Sierra R."/>
            <person name="Euteneuer U."/>
            <person name="Pillet L."/>
            <person name="Moustafa A."/>
            <person name="Platzer M."/>
            <person name="Groth M."/>
            <person name="Szafranski K."/>
            <person name="Schliwa M."/>
        </authorList>
    </citation>
    <scope>NUCLEOTIDE SEQUENCE [LARGE SCALE GENOMIC DNA]</scope>
</reference>
<keyword evidence="1" id="KW-1133">Transmembrane helix</keyword>
<evidence type="ECO:0000313" key="3">
    <source>
        <dbReference type="Proteomes" id="UP000023152"/>
    </source>
</evidence>
<evidence type="ECO:0000313" key="2">
    <source>
        <dbReference type="EMBL" id="ETO20232.1"/>
    </source>
</evidence>
<feature type="transmembrane region" description="Helical" evidence="1">
    <location>
        <begin position="228"/>
        <end position="247"/>
    </location>
</feature>
<feature type="transmembrane region" description="Helical" evidence="1">
    <location>
        <begin position="309"/>
        <end position="329"/>
    </location>
</feature>
<keyword evidence="1" id="KW-0472">Membrane</keyword>
<sequence length="337" mass="39565">MAADTTAVKMSDLLTTHESRVCGMSKELIEFVRDVKPFGADKNTEHITAQLKNLRTEVAKLRLDQWVFRFETFQKDIYALTSNNEDVIIKLIPDTNYIDCKQQTWVSKKYTQGQREIIFKSLYKLKPPQILKVGQFLKISKIKAGKFIVLTKHKCLFKVFLFSSYFIFIAVPYNDCYIIGRIKRKTYQKNKQRTENFRIFIFSEYSCERIENHSLKKKKQAINGKERWHILAPVELFVVGQLGFGIARKFMKKKECTTFALNEDCNMLWVYYTEIAWSLTMTVAALYLLHLQPDTRKVYLKRFSSFNKLLFVACCWILLLISSVVYISITKSALFFL</sequence>
<feature type="non-terminal residue" evidence="2">
    <location>
        <position position="337"/>
    </location>
</feature>
<name>X6N4I2_RETFI</name>
<comment type="caution">
    <text evidence="2">The sequence shown here is derived from an EMBL/GenBank/DDBJ whole genome shotgun (WGS) entry which is preliminary data.</text>
</comment>
<feature type="transmembrane region" description="Helical" evidence="1">
    <location>
        <begin position="267"/>
        <end position="289"/>
    </location>
</feature>
<organism evidence="2 3">
    <name type="scientific">Reticulomyxa filosa</name>
    <dbReference type="NCBI Taxonomy" id="46433"/>
    <lineage>
        <taxon>Eukaryota</taxon>
        <taxon>Sar</taxon>
        <taxon>Rhizaria</taxon>
        <taxon>Retaria</taxon>
        <taxon>Foraminifera</taxon>
        <taxon>Monothalamids</taxon>
        <taxon>Reticulomyxidae</taxon>
        <taxon>Reticulomyxa</taxon>
    </lineage>
</organism>
<keyword evidence="3" id="KW-1185">Reference proteome</keyword>
<proteinExistence type="predicted"/>